<dbReference type="Proteomes" id="UP001628179">
    <property type="component" value="Unassembled WGS sequence"/>
</dbReference>
<feature type="signal peptide" evidence="1">
    <location>
        <begin position="1"/>
        <end position="20"/>
    </location>
</feature>
<dbReference type="CDD" id="cd12811">
    <property type="entry name" value="MALA"/>
    <property type="match status" value="1"/>
</dbReference>
<name>A0ABQ0G158_9PEZI</name>
<gene>
    <name evidence="2" type="ORF">MFIFM68171_01687</name>
</gene>
<dbReference type="SUPFAM" id="SSF101898">
    <property type="entry name" value="NHL repeat"/>
    <property type="match status" value="1"/>
</dbReference>
<dbReference type="RefSeq" id="XP_070913210.1">
    <property type="nucleotide sequence ID" value="XM_071057109.1"/>
</dbReference>
<organism evidence="2 3">
    <name type="scientific">Madurella fahalii</name>
    <dbReference type="NCBI Taxonomy" id="1157608"/>
    <lineage>
        <taxon>Eukaryota</taxon>
        <taxon>Fungi</taxon>
        <taxon>Dikarya</taxon>
        <taxon>Ascomycota</taxon>
        <taxon>Pezizomycotina</taxon>
        <taxon>Sordariomycetes</taxon>
        <taxon>Sordariomycetidae</taxon>
        <taxon>Sordariales</taxon>
        <taxon>Sordariales incertae sedis</taxon>
        <taxon>Madurella</taxon>
    </lineage>
</organism>
<keyword evidence="3" id="KW-1185">Reference proteome</keyword>
<sequence length="377" mass="41322">MKTLLPLLPWFLATFPTTHASPPSHPAPLPRHKPPPPGCPPLDPRGDHVVTFYQLYPENADWDASACRLWIGSVFNATAAVYDPYSGRVTSVLVFPGISHTGSAHIGGVAWDGRTGQVTILANSARPWETGGADVSGKRELIRWDPRGGAGSGADGPGRVVWRVDLTRTSRGRYGGFQDVDHDAWGRTYVVGTWPGTILRVDERGTEVAEWVVPEPLPPTTVKGYSGIAVVRETGSREMLAVDGDGRLKRFDLARGRGRAVDVPIRPEVLYNDTDAIYLPPMYEGRVLLAASLYSGIQVLRSRDRRWRTAEYLGTIPIPQGELYEGGNTVATVQMGTSVFMVIGFIFDPWVPGMVAGNRTHFPFPDITEDIEKLLKK</sequence>
<dbReference type="InterPro" id="IPR054550">
    <property type="entry name" value="Mala_s_1-like"/>
</dbReference>
<evidence type="ECO:0000256" key="1">
    <source>
        <dbReference type="SAM" id="SignalP"/>
    </source>
</evidence>
<reference evidence="2 3" key="1">
    <citation type="submission" date="2024-09" db="EMBL/GenBank/DDBJ databases">
        <title>Itraconazole resistance in Madurella fahalii resulting from another homologue of gene encoding cytochrome P450 14-alpha sterol demethylase (CYP51).</title>
        <authorList>
            <person name="Yoshioka I."/>
            <person name="Fahal A.H."/>
            <person name="Kaneko S."/>
            <person name="Yaguchi T."/>
        </authorList>
    </citation>
    <scope>NUCLEOTIDE SEQUENCE [LARGE SCALE GENOMIC DNA]</scope>
    <source>
        <strain evidence="2 3">IFM 68171</strain>
    </source>
</reference>
<dbReference type="EMBL" id="BAAFSV010000001">
    <property type="protein sequence ID" value="GAB1311477.1"/>
    <property type="molecule type" value="Genomic_DNA"/>
</dbReference>
<feature type="chain" id="PRO_5046100531" evidence="1">
    <location>
        <begin position="21"/>
        <end position="377"/>
    </location>
</feature>
<proteinExistence type="predicted"/>
<keyword evidence="1" id="KW-0732">Signal</keyword>
<evidence type="ECO:0000313" key="3">
    <source>
        <dbReference type="Proteomes" id="UP001628179"/>
    </source>
</evidence>
<dbReference type="GeneID" id="98172432"/>
<evidence type="ECO:0000313" key="2">
    <source>
        <dbReference type="EMBL" id="GAB1311477.1"/>
    </source>
</evidence>
<comment type="caution">
    <text evidence="2">The sequence shown here is derived from an EMBL/GenBank/DDBJ whole genome shotgun (WGS) entry which is preliminary data.</text>
</comment>
<accession>A0ABQ0G158</accession>
<protein>
    <submittedName>
        <fullName evidence="2">Uncharacterized protein</fullName>
    </submittedName>
</protein>